<evidence type="ECO:0000313" key="1">
    <source>
        <dbReference type="EMBL" id="ASN71005.1"/>
    </source>
</evidence>
<evidence type="ECO:0000313" key="2">
    <source>
        <dbReference type="EMBL" id="ASN71106.1"/>
    </source>
</evidence>
<evidence type="ECO:0000313" key="4">
    <source>
        <dbReference type="EMBL" id="ASN71315.1"/>
    </source>
</evidence>
<dbReference type="EMBL" id="MF417922">
    <property type="protein sequence ID" value="ASN71276.1"/>
    <property type="molecule type" value="Genomic_DNA"/>
</dbReference>
<reference evidence="7" key="1">
    <citation type="submission" date="2017-06" db="EMBL/GenBank/DDBJ databases">
        <title>Novel phages from South African skin metaviromes.</title>
        <authorList>
            <person name="van Zyl L.J."/>
            <person name="Abrahams Y."/>
            <person name="Stander E.A."/>
            <person name="Kirby B.M."/>
            <person name="Clavaud C."/>
            <person name="Farcet C."/>
            <person name="Breton L."/>
            <person name="Trindade M.I."/>
        </authorList>
    </citation>
    <scope>NUCLEOTIDE SEQUENCE</scope>
</reference>
<sequence>MAEQTIEALQSYAGQLSEAATQAKAAASVQHQVVHGGPTQDVLTEGGLVPSLAKQAVLGQQQVATVLENVATQLAGATIYSTVAKGLLATVNGAYFSVRSAVPYLYVDLYLNNNGTAVYETSYLSNQADSITLNKGKAFPFKQMTRAGVTSVASTVLNNFILNVKIIGDDAALEGKYYRIAYFQNDATIGSNADQGIVIEQFDAATYASTGVATTIHNHTDAPAGIIRNGGVQTFVIAPASMPTVRFVITVDATSLPAAGTPINALTSALAHYSWIIDPSCHVRVLTIGDSLTVNKGKVYPLRRMTRNTIVSAEHPSFSRAILDIKVRGARPGKFYRLAYYVNGSTALPTAKPDGWIVEEIDQANYATADNPYTQVIRLADDSTPTILRDGIQTVHLVSSVVLGLTVTITLDTAELPALGGYISAVQTYNPGYSFIIDPATYTMASSGAAGTAPLTYQVGAGGRITIVWDDGDIPRGFTFGPTGQNNLPNFAELLRDGVVIGVYGTDWLPPLLFDVKRNGDSSASLNFTGGNHLVDDLKTGVNIQYDIEADGVPLVQGDSGRADRITCRVVNKVIAGNAVHLSRYSVIQSLHLDFAPGACNVHAEVMALEDVQFYIDYGCQMVAGAVNDTLFYLGGQLSEPVAFDSTLTSGSPSVYPNAWAVLCTSANGQLAAWIDRGYGVADGTQVSEAYGMIIGGGGASTKQYTTAIHRFLQRNPDNPNYMELPSGKSYKWRGGYSWGPVDVKPGFVASLRYLDNGRMRRANAINGTLIVNP</sequence>
<evidence type="ECO:0000313" key="3">
    <source>
        <dbReference type="EMBL" id="ASN71276.1"/>
    </source>
</evidence>
<dbReference type="EMBL" id="MF417977">
    <property type="protein sequence ID" value="ASN72842.1"/>
    <property type="molecule type" value="Genomic_DNA"/>
</dbReference>
<evidence type="ECO:0000313" key="8">
    <source>
        <dbReference type="EMBL" id="ASN72842.1"/>
    </source>
</evidence>
<organism evidence="7">
    <name type="scientific">uncultured Caudovirales phage</name>
    <dbReference type="NCBI Taxonomy" id="2100421"/>
    <lineage>
        <taxon>Viruses</taxon>
        <taxon>Duplodnaviria</taxon>
        <taxon>Heunggongvirae</taxon>
        <taxon>Uroviricota</taxon>
        <taxon>Caudoviricetes</taxon>
        <taxon>Peduoviridae</taxon>
        <taxon>Maltschvirus</taxon>
        <taxon>Maltschvirus maltsch</taxon>
    </lineage>
</organism>
<accession>A0A2H4J9C6</accession>
<dbReference type="EMBL" id="MF417924">
    <property type="protein sequence ID" value="ASN71362.1"/>
    <property type="molecule type" value="Genomic_DNA"/>
</dbReference>
<dbReference type="EMBL" id="MF417919">
    <property type="protein sequence ID" value="ASN71106.1"/>
    <property type="molecule type" value="Genomic_DNA"/>
</dbReference>
<proteinExistence type="predicted"/>
<gene>
    <name evidence="8" type="ORF">3F2_13</name>
    <name evidence="2" type="ORF">3S10_2</name>
    <name evidence="3" type="ORF">7AX5_2</name>
    <name evidence="1" type="ORF">7F10_2</name>
    <name evidence="4" type="ORF">7S12_2</name>
    <name evidence="6" type="ORF">8AX6_34</name>
    <name evidence="7" type="ORF">8F1_2</name>
    <name evidence="5" type="ORF">9F3_2</name>
</gene>
<dbReference type="EMBL" id="MF417917">
    <property type="protein sequence ID" value="ASN71005.1"/>
    <property type="molecule type" value="Genomic_DNA"/>
</dbReference>
<name>A0A2H4J9C6_9CAUD</name>
<dbReference type="EMBL" id="MF417935">
    <property type="protein sequence ID" value="ASN71864.1"/>
    <property type="molecule type" value="Genomic_DNA"/>
</dbReference>
<dbReference type="EMBL" id="MF417923">
    <property type="protein sequence ID" value="ASN71315.1"/>
    <property type="molecule type" value="Genomic_DNA"/>
</dbReference>
<evidence type="ECO:0000313" key="6">
    <source>
        <dbReference type="EMBL" id="ASN71861.1"/>
    </source>
</evidence>
<evidence type="ECO:0000313" key="7">
    <source>
        <dbReference type="EMBL" id="ASN71864.1"/>
    </source>
</evidence>
<dbReference type="EMBL" id="MF417934">
    <property type="protein sequence ID" value="ASN71861.1"/>
    <property type="molecule type" value="Genomic_DNA"/>
</dbReference>
<protein>
    <submittedName>
        <fullName evidence="7">Uncharacterized protein</fullName>
    </submittedName>
</protein>
<evidence type="ECO:0000313" key="5">
    <source>
        <dbReference type="EMBL" id="ASN71362.1"/>
    </source>
</evidence>